<evidence type="ECO:0000256" key="4">
    <source>
        <dbReference type="ARBA" id="ARBA00022729"/>
    </source>
</evidence>
<evidence type="ECO:0000259" key="10">
    <source>
        <dbReference type="PROSITE" id="PS50240"/>
    </source>
</evidence>
<organism evidence="11 12">
    <name type="scientific">Dromaius novaehollandiae</name>
    <name type="common">Emu</name>
    <dbReference type="NCBI Taxonomy" id="8790"/>
    <lineage>
        <taxon>Eukaryota</taxon>
        <taxon>Metazoa</taxon>
        <taxon>Chordata</taxon>
        <taxon>Craniata</taxon>
        <taxon>Vertebrata</taxon>
        <taxon>Euteleostomi</taxon>
        <taxon>Archelosauria</taxon>
        <taxon>Archosauria</taxon>
        <taxon>Dinosauria</taxon>
        <taxon>Saurischia</taxon>
        <taxon>Theropoda</taxon>
        <taxon>Coelurosauria</taxon>
        <taxon>Aves</taxon>
        <taxon>Palaeognathae</taxon>
        <taxon>Casuariiformes</taxon>
        <taxon>Dromaiidae</taxon>
        <taxon>Dromaius</taxon>
    </lineage>
</organism>
<dbReference type="PROSITE" id="PS00134">
    <property type="entry name" value="TRYPSIN_HIS"/>
    <property type="match status" value="1"/>
</dbReference>
<dbReference type="InterPro" id="IPR043504">
    <property type="entry name" value="Peptidase_S1_PA_chymotrypsin"/>
</dbReference>
<dbReference type="AlphaFoldDB" id="A0A8C4PDN3"/>
<feature type="domain" description="Peptidase S1" evidence="10">
    <location>
        <begin position="31"/>
        <end position="118"/>
    </location>
</feature>
<dbReference type="GO" id="GO:0005615">
    <property type="term" value="C:extracellular space"/>
    <property type="evidence" value="ECO:0007669"/>
    <property type="project" value="TreeGrafter"/>
</dbReference>
<evidence type="ECO:0000256" key="9">
    <source>
        <dbReference type="SAM" id="SignalP"/>
    </source>
</evidence>
<evidence type="ECO:0000256" key="8">
    <source>
        <dbReference type="ARBA" id="ARBA00023157"/>
    </source>
</evidence>
<keyword evidence="2" id="KW-0964">Secreted</keyword>
<keyword evidence="3" id="KW-0645">Protease</keyword>
<keyword evidence="12" id="KW-1185">Reference proteome</keyword>
<dbReference type="Gene3D" id="2.40.10.10">
    <property type="entry name" value="Trypsin-like serine proteases"/>
    <property type="match status" value="2"/>
</dbReference>
<dbReference type="InterPro" id="IPR050850">
    <property type="entry name" value="Peptidase_S1_Elastase_sf"/>
</dbReference>
<feature type="signal peptide" evidence="9">
    <location>
        <begin position="1"/>
        <end position="18"/>
    </location>
</feature>
<keyword evidence="5" id="KW-0378">Hydrolase</keyword>
<evidence type="ECO:0000313" key="11">
    <source>
        <dbReference type="Ensembl" id="ENSDNVP00000025385.1"/>
    </source>
</evidence>
<evidence type="ECO:0000256" key="1">
    <source>
        <dbReference type="ARBA" id="ARBA00004613"/>
    </source>
</evidence>
<dbReference type="PANTHER" id="PTHR24257">
    <property type="entry name" value="CHYMOTRYPSIN-LIKE ELASTASE FAMILY MEMBER"/>
    <property type="match status" value="1"/>
</dbReference>
<accession>A0A8C4PDN3</accession>
<dbReference type="GO" id="GO:0004252">
    <property type="term" value="F:serine-type endopeptidase activity"/>
    <property type="evidence" value="ECO:0007669"/>
    <property type="project" value="InterPro"/>
</dbReference>
<dbReference type="FunFam" id="2.40.10.10:FF:000004">
    <property type="entry name" value="Tryptase gamma 1"/>
    <property type="match status" value="1"/>
</dbReference>
<keyword evidence="8" id="KW-1015">Disulfide bond</keyword>
<dbReference type="PANTHER" id="PTHR24257:SF19">
    <property type="entry name" value="CHYMOTRYPSIN-LIKE ELASTASE FAMILY MEMBER 2B"/>
    <property type="match status" value="1"/>
</dbReference>
<gene>
    <name evidence="11" type="primary">LOC112980578</name>
</gene>
<reference evidence="11" key="2">
    <citation type="submission" date="2025-09" db="UniProtKB">
        <authorList>
            <consortium name="Ensembl"/>
        </authorList>
    </citation>
    <scope>IDENTIFICATION</scope>
</reference>
<dbReference type="Pfam" id="PF00089">
    <property type="entry name" value="Trypsin"/>
    <property type="match status" value="1"/>
</dbReference>
<dbReference type="Proteomes" id="UP000694423">
    <property type="component" value="Unplaced"/>
</dbReference>
<name>A0A8C4PDN3_DRONO</name>
<dbReference type="Ensembl" id="ENSDNVT00000030723.1">
    <property type="protein sequence ID" value="ENSDNVP00000025385.1"/>
    <property type="gene ID" value="ENSDNVG00000017666.1"/>
</dbReference>
<comment type="subcellular location">
    <subcellularLocation>
        <location evidence="1">Secreted</location>
    </subcellularLocation>
</comment>
<evidence type="ECO:0000256" key="3">
    <source>
        <dbReference type="ARBA" id="ARBA00022670"/>
    </source>
</evidence>
<dbReference type="InterPro" id="IPR018114">
    <property type="entry name" value="TRYPSIN_HIS"/>
</dbReference>
<evidence type="ECO:0000256" key="2">
    <source>
        <dbReference type="ARBA" id="ARBA00022525"/>
    </source>
</evidence>
<keyword evidence="7" id="KW-0865">Zymogen</keyword>
<reference evidence="11" key="1">
    <citation type="submission" date="2025-08" db="UniProtKB">
        <authorList>
            <consortium name="Ensembl"/>
        </authorList>
    </citation>
    <scope>IDENTIFICATION</scope>
</reference>
<keyword evidence="6" id="KW-0720">Serine protease</keyword>
<dbReference type="PROSITE" id="PS50240">
    <property type="entry name" value="TRYPSIN_DOM"/>
    <property type="match status" value="1"/>
</dbReference>
<keyword evidence="4 9" id="KW-0732">Signal</keyword>
<proteinExistence type="predicted"/>
<feature type="chain" id="PRO_5033986633" evidence="9">
    <location>
        <begin position="19"/>
        <end position="118"/>
    </location>
</feature>
<evidence type="ECO:0000256" key="7">
    <source>
        <dbReference type="ARBA" id="ARBA00023145"/>
    </source>
</evidence>
<sequence>IMLGILFAVLTLATTALGCGVPAYPPAVSRVVGGENARPYSWPWQASLQYSSSGNWYHTCGGTLIASNWVMTAAHCIRTYRVLLGKYNLGIEEEGSIAAQPEKIIVHEKWNSNNVANG</sequence>
<dbReference type="InterPro" id="IPR001254">
    <property type="entry name" value="Trypsin_dom"/>
</dbReference>
<dbReference type="GO" id="GO:0006508">
    <property type="term" value="P:proteolysis"/>
    <property type="evidence" value="ECO:0007669"/>
    <property type="project" value="UniProtKB-KW"/>
</dbReference>
<protein>
    <submittedName>
        <fullName evidence="11">Chymotrypsin-like elastase family member 2A</fullName>
    </submittedName>
</protein>
<evidence type="ECO:0000313" key="12">
    <source>
        <dbReference type="Proteomes" id="UP000694423"/>
    </source>
</evidence>
<dbReference type="SUPFAM" id="SSF50494">
    <property type="entry name" value="Trypsin-like serine proteases"/>
    <property type="match status" value="1"/>
</dbReference>
<evidence type="ECO:0000256" key="6">
    <source>
        <dbReference type="ARBA" id="ARBA00022825"/>
    </source>
</evidence>
<dbReference type="InterPro" id="IPR009003">
    <property type="entry name" value="Peptidase_S1_PA"/>
</dbReference>
<evidence type="ECO:0000256" key="5">
    <source>
        <dbReference type="ARBA" id="ARBA00022801"/>
    </source>
</evidence>